<protein>
    <submittedName>
        <fullName evidence="7">ABC transporter transmembrane domain-containing protein</fullName>
    </submittedName>
</protein>
<evidence type="ECO:0000259" key="6">
    <source>
        <dbReference type="PROSITE" id="PS50929"/>
    </source>
</evidence>
<dbReference type="RefSeq" id="WP_367876182.1">
    <property type="nucleotide sequence ID" value="NZ_JBFNXX010000002.1"/>
</dbReference>
<evidence type="ECO:0000256" key="3">
    <source>
        <dbReference type="ARBA" id="ARBA00022989"/>
    </source>
</evidence>
<evidence type="ECO:0000256" key="2">
    <source>
        <dbReference type="ARBA" id="ARBA00022692"/>
    </source>
</evidence>
<sequence>MLALYREIWRVSGKRQIFLVLLSVAIAVLAVVPLRFQQDIVNLLTDGSYEPKRLYLLCAGMMGVIILSLSLKWIMGYRSQILGEDVIRYIRRLLLTSARDPENANAALQTGTLSTAITSEAEELGKFTGGAFAQPVMQIGTLISVVGFVASAQPGLGVVAFSMIAPQVAIVLFTQRKVNEMLAMRVRLLRRATDTITANDIEDTTNRVLQDFDEIYGARQSMFKWKLSTKFLLSAINGAGTVLVFFLGGSLVLQGKTDVGTVVAATLGLTRLHGPTAFLLSFYREVSANRVKFDLLLDLEFMGPHAK</sequence>
<name>A0ABV3RHW8_9RHOB</name>
<dbReference type="InterPro" id="IPR011527">
    <property type="entry name" value="ABC1_TM_dom"/>
</dbReference>
<gene>
    <name evidence="7" type="ORF">AB2B41_02590</name>
</gene>
<dbReference type="Gene3D" id="1.20.1560.10">
    <property type="entry name" value="ABC transporter type 1, transmembrane domain"/>
    <property type="match status" value="1"/>
</dbReference>
<dbReference type="EMBL" id="JBFNXX010000002">
    <property type="protein sequence ID" value="MEW9918476.1"/>
    <property type="molecule type" value="Genomic_DNA"/>
</dbReference>
<reference evidence="7 8" key="1">
    <citation type="submission" date="2024-07" db="EMBL/GenBank/DDBJ databases">
        <title>Marimonas sp.nov., isolated from tidal-flat sediment.</title>
        <authorList>
            <person name="Jayan J.N."/>
            <person name="Lee S.S."/>
        </authorList>
    </citation>
    <scope>NUCLEOTIDE SEQUENCE [LARGE SCALE GENOMIC DNA]</scope>
    <source>
        <strain evidence="7 8">MJW-29</strain>
    </source>
</reference>
<keyword evidence="3 5" id="KW-1133">Transmembrane helix</keyword>
<feature type="transmembrane region" description="Helical" evidence="5">
    <location>
        <begin position="16"/>
        <end position="34"/>
    </location>
</feature>
<keyword evidence="2 5" id="KW-0812">Transmembrane</keyword>
<dbReference type="InterPro" id="IPR036640">
    <property type="entry name" value="ABC1_TM_sf"/>
</dbReference>
<dbReference type="Proteomes" id="UP001556098">
    <property type="component" value="Unassembled WGS sequence"/>
</dbReference>
<keyword evidence="8" id="KW-1185">Reference proteome</keyword>
<evidence type="ECO:0000313" key="8">
    <source>
        <dbReference type="Proteomes" id="UP001556098"/>
    </source>
</evidence>
<evidence type="ECO:0000256" key="4">
    <source>
        <dbReference type="ARBA" id="ARBA00023136"/>
    </source>
</evidence>
<feature type="transmembrane region" description="Helical" evidence="5">
    <location>
        <begin position="231"/>
        <end position="253"/>
    </location>
</feature>
<comment type="caution">
    <text evidence="7">The sequence shown here is derived from an EMBL/GenBank/DDBJ whole genome shotgun (WGS) entry which is preliminary data.</text>
</comment>
<dbReference type="PANTHER" id="PTHR43394:SF1">
    <property type="entry name" value="ATP-BINDING CASSETTE SUB-FAMILY B MEMBER 10, MITOCHONDRIAL"/>
    <property type="match status" value="1"/>
</dbReference>
<feature type="transmembrane region" description="Helical" evidence="5">
    <location>
        <begin position="54"/>
        <end position="74"/>
    </location>
</feature>
<proteinExistence type="predicted"/>
<keyword evidence="4 5" id="KW-0472">Membrane</keyword>
<comment type="subcellular location">
    <subcellularLocation>
        <location evidence="1">Cell membrane</location>
        <topology evidence="1">Multi-pass membrane protein</topology>
    </subcellularLocation>
</comment>
<evidence type="ECO:0000256" key="1">
    <source>
        <dbReference type="ARBA" id="ARBA00004651"/>
    </source>
</evidence>
<accession>A0ABV3RHW8</accession>
<dbReference type="InterPro" id="IPR039421">
    <property type="entry name" value="Type_1_exporter"/>
</dbReference>
<evidence type="ECO:0000256" key="5">
    <source>
        <dbReference type="SAM" id="Phobius"/>
    </source>
</evidence>
<dbReference type="SUPFAM" id="SSF90123">
    <property type="entry name" value="ABC transporter transmembrane region"/>
    <property type="match status" value="1"/>
</dbReference>
<feature type="domain" description="ABC transmembrane type-1" evidence="6">
    <location>
        <begin position="17"/>
        <end position="288"/>
    </location>
</feature>
<dbReference type="PANTHER" id="PTHR43394">
    <property type="entry name" value="ATP-DEPENDENT PERMEASE MDL1, MITOCHONDRIAL"/>
    <property type="match status" value="1"/>
</dbReference>
<organism evidence="7 8">
    <name type="scientific">Sulfitobacter sediminis</name>
    <dbReference type="NCBI Taxonomy" id="3234186"/>
    <lineage>
        <taxon>Bacteria</taxon>
        <taxon>Pseudomonadati</taxon>
        <taxon>Pseudomonadota</taxon>
        <taxon>Alphaproteobacteria</taxon>
        <taxon>Rhodobacterales</taxon>
        <taxon>Roseobacteraceae</taxon>
        <taxon>Sulfitobacter</taxon>
    </lineage>
</organism>
<dbReference type="Pfam" id="PF00664">
    <property type="entry name" value="ABC_membrane"/>
    <property type="match status" value="1"/>
</dbReference>
<dbReference type="PROSITE" id="PS50929">
    <property type="entry name" value="ABC_TM1F"/>
    <property type="match status" value="1"/>
</dbReference>
<evidence type="ECO:0000313" key="7">
    <source>
        <dbReference type="EMBL" id="MEW9918476.1"/>
    </source>
</evidence>